<dbReference type="PANTHER" id="PTHR15574">
    <property type="entry name" value="WD REPEAT DOMAIN-CONTAINING FAMILY"/>
    <property type="match status" value="1"/>
</dbReference>
<dbReference type="GO" id="GO:0080008">
    <property type="term" value="C:Cul4-RING E3 ubiquitin ligase complex"/>
    <property type="evidence" value="ECO:0007669"/>
    <property type="project" value="TreeGrafter"/>
</dbReference>
<comment type="caution">
    <text evidence="5">The sequence shown here is derived from an EMBL/GenBank/DDBJ whole genome shotgun (WGS) entry which is preliminary data.</text>
</comment>
<dbReference type="AlphaFoldDB" id="A0A8H5F2E8"/>
<dbReference type="Proteomes" id="UP000567179">
    <property type="component" value="Unassembled WGS sequence"/>
</dbReference>
<evidence type="ECO:0000256" key="1">
    <source>
        <dbReference type="ARBA" id="ARBA00022574"/>
    </source>
</evidence>
<dbReference type="SUPFAM" id="SSF50978">
    <property type="entry name" value="WD40 repeat-like"/>
    <property type="match status" value="1"/>
</dbReference>
<feature type="compositionally biased region" description="Polar residues" evidence="4">
    <location>
        <begin position="336"/>
        <end position="346"/>
    </location>
</feature>
<dbReference type="Gene3D" id="2.130.10.10">
    <property type="entry name" value="YVTN repeat-like/Quinoprotein amine dehydrogenase"/>
    <property type="match status" value="3"/>
</dbReference>
<evidence type="ECO:0000256" key="3">
    <source>
        <dbReference type="PROSITE-ProRule" id="PRU00221"/>
    </source>
</evidence>
<gene>
    <name evidence="5" type="ORF">D9619_000906</name>
</gene>
<evidence type="ECO:0000256" key="4">
    <source>
        <dbReference type="SAM" id="MobiDB-lite"/>
    </source>
</evidence>
<dbReference type="InterPro" id="IPR036322">
    <property type="entry name" value="WD40_repeat_dom_sf"/>
</dbReference>
<dbReference type="GO" id="GO:0045717">
    <property type="term" value="P:negative regulation of fatty acid biosynthetic process"/>
    <property type="evidence" value="ECO:0007669"/>
    <property type="project" value="TreeGrafter"/>
</dbReference>
<dbReference type="InterPro" id="IPR045151">
    <property type="entry name" value="DCAF8"/>
</dbReference>
<evidence type="ECO:0000313" key="5">
    <source>
        <dbReference type="EMBL" id="KAF5320863.1"/>
    </source>
</evidence>
<feature type="repeat" description="WD" evidence="3">
    <location>
        <begin position="400"/>
        <end position="418"/>
    </location>
</feature>
<protein>
    <recommendedName>
        <fullName evidence="7">WD40 repeat-like protein</fullName>
    </recommendedName>
</protein>
<dbReference type="GO" id="GO:0005737">
    <property type="term" value="C:cytoplasm"/>
    <property type="evidence" value="ECO:0007669"/>
    <property type="project" value="TreeGrafter"/>
</dbReference>
<dbReference type="EMBL" id="JAACJJ010000028">
    <property type="protein sequence ID" value="KAF5320863.1"/>
    <property type="molecule type" value="Genomic_DNA"/>
</dbReference>
<dbReference type="Pfam" id="PF00400">
    <property type="entry name" value="WD40"/>
    <property type="match status" value="3"/>
</dbReference>
<dbReference type="InterPro" id="IPR015943">
    <property type="entry name" value="WD40/YVTN_repeat-like_dom_sf"/>
</dbReference>
<feature type="repeat" description="WD" evidence="3">
    <location>
        <begin position="63"/>
        <end position="104"/>
    </location>
</feature>
<dbReference type="PROSITE" id="PS50294">
    <property type="entry name" value="WD_REPEATS_REGION"/>
    <property type="match status" value="1"/>
</dbReference>
<feature type="compositionally biased region" description="Acidic residues" evidence="4">
    <location>
        <begin position="347"/>
        <end position="356"/>
    </location>
</feature>
<dbReference type="PROSITE" id="PS50082">
    <property type="entry name" value="WD_REPEATS_2"/>
    <property type="match status" value="2"/>
</dbReference>
<organism evidence="5 6">
    <name type="scientific">Psilocybe cf. subviscida</name>
    <dbReference type="NCBI Taxonomy" id="2480587"/>
    <lineage>
        <taxon>Eukaryota</taxon>
        <taxon>Fungi</taxon>
        <taxon>Dikarya</taxon>
        <taxon>Basidiomycota</taxon>
        <taxon>Agaricomycotina</taxon>
        <taxon>Agaricomycetes</taxon>
        <taxon>Agaricomycetidae</taxon>
        <taxon>Agaricales</taxon>
        <taxon>Agaricineae</taxon>
        <taxon>Strophariaceae</taxon>
        <taxon>Psilocybe</taxon>
    </lineage>
</organism>
<keyword evidence="2" id="KW-0677">Repeat</keyword>
<keyword evidence="1 3" id="KW-0853">WD repeat</keyword>
<sequence length="520" mass="57682">MAREYRSSYEGSYGHVIPSYNSTPTRLASSLPSSSNFERSRKWNQFRMLNRTLDRVNVLGDDSSEHTGCVNALSWAEDGNLLISGGDDKTVRLWRMSSTDHTQEYPFVCTSVISTGHRANIFNAKLLPYSTRIASAAGDHQIRVFDATTAVETAPDAATTKFSYRQVGVQVIRCHDDAAKRIATENSPDIFLSVSEDGTVRQHDLRTPHNCSNKTCSSVLMKTDNYALSALSLSPITPHQFVVAGESEYGFLYDRRHLKSTIEGQWGKVPRAGQGMTTCVRRFGRPTEAKSHREHITGAKISRSNGHEVLLTYSGDAVYLYSTYDDAANKDDFSAKSASGTLSQDENAVESPEDDFGGPFRRRRRIHKKYEPGVPIAMPRNRFVGAQNVATVKDVNFVGPDDQWVVSGSDDGNFFIWDKKSEKLCGVYEGDSTIVNVIEGHPHFPLLAISGIDTSIKLFAPSFYENSDFSRMENADEIIEQNQRADSSPLLISPGTLQLLASLRASMDEGDTRPLECTQQ</sequence>
<dbReference type="InterPro" id="IPR001680">
    <property type="entry name" value="WD40_rpt"/>
</dbReference>
<evidence type="ECO:0008006" key="7">
    <source>
        <dbReference type="Google" id="ProtNLM"/>
    </source>
</evidence>
<proteinExistence type="predicted"/>
<reference evidence="5 6" key="1">
    <citation type="journal article" date="2020" name="ISME J.">
        <title>Uncovering the hidden diversity of litter-decomposition mechanisms in mushroom-forming fungi.</title>
        <authorList>
            <person name="Floudas D."/>
            <person name="Bentzer J."/>
            <person name="Ahren D."/>
            <person name="Johansson T."/>
            <person name="Persson P."/>
            <person name="Tunlid A."/>
        </authorList>
    </citation>
    <scope>NUCLEOTIDE SEQUENCE [LARGE SCALE GENOMIC DNA]</scope>
    <source>
        <strain evidence="5 6">CBS 101986</strain>
    </source>
</reference>
<keyword evidence="6" id="KW-1185">Reference proteome</keyword>
<evidence type="ECO:0000256" key="2">
    <source>
        <dbReference type="ARBA" id="ARBA00022737"/>
    </source>
</evidence>
<evidence type="ECO:0000313" key="6">
    <source>
        <dbReference type="Proteomes" id="UP000567179"/>
    </source>
</evidence>
<name>A0A8H5F2E8_9AGAR</name>
<dbReference type="SMART" id="SM00320">
    <property type="entry name" value="WD40"/>
    <property type="match status" value="7"/>
</dbReference>
<feature type="region of interest" description="Disordered" evidence="4">
    <location>
        <begin position="336"/>
        <end position="362"/>
    </location>
</feature>
<accession>A0A8H5F2E8</accession>
<dbReference type="OrthoDB" id="2414538at2759"/>
<dbReference type="PANTHER" id="PTHR15574:SF40">
    <property type="entry name" value="WD AND TETRATRICOPEPTIDE REPEATS PROTEIN 1"/>
    <property type="match status" value="1"/>
</dbReference>